<sequence>MLYSRMREMFSIAQHLTPYPTICYVIRPCDAGEFTRLVGGGLQGNVSSLASVCFMNTHDKWSRSRISLKRQRYGGMLETFDSLPVERNKA</sequence>
<name>A0A7S8FAY7_9BACT</name>
<dbReference type="KEGG" id="nkf:Nkreftii_000260"/>
<evidence type="ECO:0000313" key="2">
    <source>
        <dbReference type="Proteomes" id="UP000593737"/>
    </source>
</evidence>
<organism evidence="1 2">
    <name type="scientific">Candidatus Nitrospira kreftii</name>
    <dbReference type="NCBI Taxonomy" id="2652173"/>
    <lineage>
        <taxon>Bacteria</taxon>
        <taxon>Pseudomonadati</taxon>
        <taxon>Nitrospirota</taxon>
        <taxon>Nitrospiria</taxon>
        <taxon>Nitrospirales</taxon>
        <taxon>Nitrospiraceae</taxon>
        <taxon>Nitrospira</taxon>
    </lineage>
</organism>
<protein>
    <submittedName>
        <fullName evidence="1">Uncharacterized protein</fullName>
    </submittedName>
</protein>
<evidence type="ECO:0000313" key="1">
    <source>
        <dbReference type="EMBL" id="QPD02486.1"/>
    </source>
</evidence>
<gene>
    <name evidence="1" type="ORF">Nkreftii_000260</name>
</gene>
<proteinExistence type="predicted"/>
<dbReference type="EMBL" id="CP047423">
    <property type="protein sequence ID" value="QPD02486.1"/>
    <property type="molecule type" value="Genomic_DNA"/>
</dbReference>
<accession>A0A7S8FAY7</accession>
<dbReference type="AlphaFoldDB" id="A0A7S8FAY7"/>
<dbReference type="Proteomes" id="UP000593737">
    <property type="component" value="Chromosome"/>
</dbReference>
<reference evidence="1 2" key="1">
    <citation type="journal article" date="2020" name="ISME J.">
        <title>Enrichment and physiological characterization of a novel comammox Nitrospira indicates ammonium inhibition of complete nitrification.</title>
        <authorList>
            <person name="Sakoula D."/>
            <person name="Koch H."/>
            <person name="Frank J."/>
            <person name="Jetten M.S.M."/>
            <person name="van Kessel M.A.H.J."/>
            <person name="Lucker S."/>
        </authorList>
    </citation>
    <scope>NUCLEOTIDE SEQUENCE [LARGE SCALE GENOMIC DNA]</scope>
    <source>
        <strain evidence="1">Comreactor17</strain>
    </source>
</reference>